<evidence type="ECO:0000313" key="1">
    <source>
        <dbReference type="EMBL" id="KAE8010439.1"/>
    </source>
</evidence>
<protein>
    <submittedName>
        <fullName evidence="1">Uncharacterized protein</fullName>
    </submittedName>
</protein>
<evidence type="ECO:0000313" key="2">
    <source>
        <dbReference type="Proteomes" id="UP000327013"/>
    </source>
</evidence>
<gene>
    <name evidence="1" type="ORF">FH972_006810</name>
</gene>
<accession>A0A5N6QWN7</accession>
<reference evidence="1 2" key="1">
    <citation type="submission" date="2019-06" db="EMBL/GenBank/DDBJ databases">
        <title>A chromosomal-level reference genome of Carpinus fangiana (Coryloideae, Betulaceae).</title>
        <authorList>
            <person name="Yang X."/>
            <person name="Wang Z."/>
            <person name="Zhang L."/>
            <person name="Hao G."/>
            <person name="Liu J."/>
            <person name="Yang Y."/>
        </authorList>
    </citation>
    <scope>NUCLEOTIDE SEQUENCE [LARGE SCALE GENOMIC DNA]</scope>
    <source>
        <strain evidence="1">Cfa_2016G</strain>
        <tissue evidence="1">Leaf</tissue>
    </source>
</reference>
<dbReference type="Proteomes" id="UP000327013">
    <property type="component" value="Chromosome 2"/>
</dbReference>
<dbReference type="AlphaFoldDB" id="A0A5N6QWN7"/>
<dbReference type="EMBL" id="CM017322">
    <property type="protein sequence ID" value="KAE8010439.1"/>
    <property type="molecule type" value="Genomic_DNA"/>
</dbReference>
<keyword evidence="2" id="KW-1185">Reference proteome</keyword>
<sequence>MPLNQYQNFTPITHQSVIQSAHKKILPVGRELHERNGRVLVVDQGLHAMAGTGVPNPAQSIVAAGDDQGTVAIEVDGGDGVGVGGQDLEALGGLDIPDAHGLVEGPGHDDVGLWVEFDAEDVVSVAREGLDERAGLDVPEAEGLVVGGRDEEARVGGEGEVRDALLVALELLERRECGIGVGQAVGAEGLVGGGGGQEAAVR</sequence>
<organism evidence="1 2">
    <name type="scientific">Carpinus fangiana</name>
    <dbReference type="NCBI Taxonomy" id="176857"/>
    <lineage>
        <taxon>Eukaryota</taxon>
        <taxon>Viridiplantae</taxon>
        <taxon>Streptophyta</taxon>
        <taxon>Embryophyta</taxon>
        <taxon>Tracheophyta</taxon>
        <taxon>Spermatophyta</taxon>
        <taxon>Magnoliopsida</taxon>
        <taxon>eudicotyledons</taxon>
        <taxon>Gunneridae</taxon>
        <taxon>Pentapetalae</taxon>
        <taxon>rosids</taxon>
        <taxon>fabids</taxon>
        <taxon>Fagales</taxon>
        <taxon>Betulaceae</taxon>
        <taxon>Carpinus</taxon>
    </lineage>
</organism>
<proteinExistence type="predicted"/>
<name>A0A5N6QWN7_9ROSI</name>